<dbReference type="InterPro" id="IPR036167">
    <property type="entry name" value="tRNA_intron_Endo_cat-like_sf"/>
</dbReference>
<dbReference type="GO" id="GO:0000379">
    <property type="term" value="P:tRNA-type intron splice site recognition and cleavage"/>
    <property type="evidence" value="ECO:0007669"/>
    <property type="project" value="TreeGrafter"/>
</dbReference>
<organism evidence="7 8">
    <name type="scientific">Eumeta variegata</name>
    <name type="common">Bagworm moth</name>
    <name type="synonym">Eumeta japonica</name>
    <dbReference type="NCBI Taxonomy" id="151549"/>
    <lineage>
        <taxon>Eukaryota</taxon>
        <taxon>Metazoa</taxon>
        <taxon>Ecdysozoa</taxon>
        <taxon>Arthropoda</taxon>
        <taxon>Hexapoda</taxon>
        <taxon>Insecta</taxon>
        <taxon>Pterygota</taxon>
        <taxon>Neoptera</taxon>
        <taxon>Endopterygota</taxon>
        <taxon>Lepidoptera</taxon>
        <taxon>Glossata</taxon>
        <taxon>Ditrysia</taxon>
        <taxon>Tineoidea</taxon>
        <taxon>Psychidae</taxon>
        <taxon>Oiketicinae</taxon>
        <taxon>Eumeta</taxon>
    </lineage>
</organism>
<dbReference type="GO" id="GO:0005634">
    <property type="term" value="C:nucleus"/>
    <property type="evidence" value="ECO:0007669"/>
    <property type="project" value="UniProtKB-ARBA"/>
</dbReference>
<keyword evidence="8" id="KW-1185">Reference proteome</keyword>
<dbReference type="InterPro" id="IPR006677">
    <property type="entry name" value="tRNA_intron_Endonuc_cat-like"/>
</dbReference>
<dbReference type="InterPro" id="IPR011856">
    <property type="entry name" value="tRNA_endonuc-like_dom_sf"/>
</dbReference>
<evidence type="ECO:0000256" key="5">
    <source>
        <dbReference type="ARBA" id="ARBA00034031"/>
    </source>
</evidence>
<evidence type="ECO:0000313" key="7">
    <source>
        <dbReference type="EMBL" id="GBP41030.1"/>
    </source>
</evidence>
<dbReference type="Pfam" id="PF01974">
    <property type="entry name" value="tRNA_int_endo"/>
    <property type="match status" value="1"/>
</dbReference>
<dbReference type="EMBL" id="BGZK01000391">
    <property type="protein sequence ID" value="GBP41030.1"/>
    <property type="molecule type" value="Genomic_DNA"/>
</dbReference>
<dbReference type="GO" id="GO:0003676">
    <property type="term" value="F:nucleic acid binding"/>
    <property type="evidence" value="ECO:0007669"/>
    <property type="project" value="InterPro"/>
</dbReference>
<dbReference type="AlphaFoldDB" id="A0A4C1VR76"/>
<dbReference type="CDD" id="cd22363">
    <property type="entry name" value="tRNA-intron_lyase_C"/>
    <property type="match status" value="1"/>
</dbReference>
<evidence type="ECO:0000313" key="8">
    <source>
        <dbReference type="Proteomes" id="UP000299102"/>
    </source>
</evidence>
<dbReference type="GO" id="GO:0000213">
    <property type="term" value="F:tRNA-intron lyase activity"/>
    <property type="evidence" value="ECO:0007669"/>
    <property type="project" value="UniProtKB-EC"/>
</dbReference>
<dbReference type="SUPFAM" id="SSF53032">
    <property type="entry name" value="tRNA-intron endonuclease catalytic domain-like"/>
    <property type="match status" value="1"/>
</dbReference>
<evidence type="ECO:0000256" key="3">
    <source>
        <dbReference type="ARBA" id="ARBA00022694"/>
    </source>
</evidence>
<name>A0A4C1VR76_EUMVA</name>
<evidence type="ECO:0000256" key="2">
    <source>
        <dbReference type="ARBA" id="ARBA00012573"/>
    </source>
</evidence>
<sequence>MALMAEETALLIEKGVCVLCDLTNIIDKPSDEQKQIAADLEKKLLEQQSDSLKRKRSEQLSQKIDIILADVKIDKEVLLQEEINKLPTLSSAHVLLHLPLEHPWPTEQKVCSIEDLKPSVLEGKKLVNYLIYKDLWQKGHYITEGSKFGANYLVYPVIVEDEYYSMEKSLNKTPSSLHYYIHWLDPLRWVLLPPFFGVLPSPAALELTM</sequence>
<gene>
    <name evidence="7" type="ORF">EVAR_82990_1</name>
</gene>
<accession>A0A4C1VR76</accession>
<comment type="caution">
    <text evidence="7">The sequence shown here is derived from an EMBL/GenBank/DDBJ whole genome shotgun (WGS) entry which is preliminary data.</text>
</comment>
<evidence type="ECO:0000256" key="4">
    <source>
        <dbReference type="ARBA" id="ARBA00023239"/>
    </source>
</evidence>
<dbReference type="EC" id="4.6.1.16" evidence="2"/>
<evidence type="ECO:0000256" key="1">
    <source>
        <dbReference type="ARBA" id="ARBA00008078"/>
    </source>
</evidence>
<protein>
    <recommendedName>
        <fullName evidence="2">tRNA-intron lyase</fullName>
        <ecNumber evidence="2">4.6.1.16</ecNumber>
    </recommendedName>
</protein>
<dbReference type="PANTHER" id="PTHR13070">
    <property type="entry name" value="TRNA-SPLICING ENDONUCLEASE SUBUNIT SEN34-RELATED"/>
    <property type="match status" value="1"/>
</dbReference>
<dbReference type="Proteomes" id="UP000299102">
    <property type="component" value="Unassembled WGS sequence"/>
</dbReference>
<reference evidence="7 8" key="1">
    <citation type="journal article" date="2019" name="Commun. Biol.">
        <title>The bagworm genome reveals a unique fibroin gene that provides high tensile strength.</title>
        <authorList>
            <person name="Kono N."/>
            <person name="Nakamura H."/>
            <person name="Ohtoshi R."/>
            <person name="Tomita M."/>
            <person name="Numata K."/>
            <person name="Arakawa K."/>
        </authorList>
    </citation>
    <scope>NUCLEOTIDE SEQUENCE [LARGE SCALE GENOMIC DNA]</scope>
</reference>
<comment type="similarity">
    <text evidence="1">Belongs to the tRNA-intron endonuclease family.</text>
</comment>
<keyword evidence="4" id="KW-0456">Lyase</keyword>
<evidence type="ECO:0000259" key="6">
    <source>
        <dbReference type="Pfam" id="PF01974"/>
    </source>
</evidence>
<comment type="catalytic activity">
    <reaction evidence="5">
        <text>pretRNA = a 3'-half-tRNA molecule with a 5'-OH end + a 5'-half-tRNA molecule with a 2',3'-cyclic phosphate end + an intron with a 2',3'-cyclic phosphate and a 5'-hydroxyl terminus.</text>
        <dbReference type="EC" id="4.6.1.16"/>
    </reaction>
</comment>
<dbReference type="OrthoDB" id="48041at2759"/>
<dbReference type="Gene3D" id="3.40.1350.10">
    <property type="match status" value="1"/>
</dbReference>
<dbReference type="STRING" id="151549.A0A4C1VR76"/>
<proteinExistence type="inferred from homology"/>
<feature type="domain" description="tRNA intron endonuclease catalytic" evidence="6">
    <location>
        <begin position="128"/>
        <end position="162"/>
    </location>
</feature>
<keyword evidence="3" id="KW-0819">tRNA processing</keyword>
<dbReference type="PANTHER" id="PTHR13070:SF0">
    <property type="entry name" value="TRNA-SPLICING ENDONUCLEASE SUBUNIT SEN34"/>
    <property type="match status" value="1"/>
</dbReference>